<evidence type="ECO:0000256" key="1">
    <source>
        <dbReference type="ARBA" id="ARBA00022443"/>
    </source>
</evidence>
<dbReference type="InterPro" id="IPR001452">
    <property type="entry name" value="SH3_domain"/>
</dbReference>
<dbReference type="PANTHER" id="PTHR45854:SF5">
    <property type="entry name" value="ARF-GAP WITH SH3 DOMAIN, ANK REPEAT AND PH DOMAIN-CONTAINING PROTEIN 1-LIKE"/>
    <property type="match status" value="1"/>
</dbReference>
<evidence type="ECO:0000256" key="3">
    <source>
        <dbReference type="SAM" id="MobiDB-lite"/>
    </source>
</evidence>
<evidence type="ECO:0000313" key="5">
    <source>
        <dbReference type="Ensembl" id="ENSGACP00000005571.1"/>
    </source>
</evidence>
<dbReference type="Ensembl" id="ENSGACT00000005587.1">
    <property type="protein sequence ID" value="ENSGACP00000005571.1"/>
    <property type="gene ID" value="ENSGACG00000004238.1"/>
</dbReference>
<dbReference type="InterPro" id="IPR036028">
    <property type="entry name" value="SH3-like_dom_sf"/>
</dbReference>
<reference evidence="5" key="2">
    <citation type="submission" date="2024-04" db="UniProtKB">
        <authorList>
            <consortium name="Ensembl"/>
        </authorList>
    </citation>
    <scope>IDENTIFICATION</scope>
</reference>
<dbReference type="PRINTS" id="PR00452">
    <property type="entry name" value="SH3DOMAIN"/>
</dbReference>
<accession>G3NJQ9</accession>
<dbReference type="PANTHER" id="PTHR45854">
    <property type="entry name" value="ASAP FAMILY MEMBER"/>
    <property type="match status" value="1"/>
</dbReference>
<feature type="region of interest" description="Disordered" evidence="3">
    <location>
        <begin position="1"/>
        <end position="58"/>
    </location>
</feature>
<dbReference type="Bgee" id="ENSGACG00000004238">
    <property type="expression patterns" value="Expressed in telencephalon and 1 other cell type or tissue"/>
</dbReference>
<reference evidence="5" key="1">
    <citation type="submission" date="2006-01" db="EMBL/GenBank/DDBJ databases">
        <authorList>
            <person name="Lindblad-Toh K."/>
            <person name="Mauceli E."/>
            <person name="Grabherr M."/>
            <person name="Chang J.L."/>
            <person name="Lander E.S."/>
        </authorList>
    </citation>
    <scope>NUCLEOTIDE SEQUENCE [LARGE SCALE GENOMIC DNA]</scope>
</reference>
<name>G3NJQ9_GASAC</name>
<dbReference type="Gene3D" id="2.30.30.40">
    <property type="entry name" value="SH3 Domains"/>
    <property type="match status" value="1"/>
</dbReference>
<organism evidence="5">
    <name type="scientific">Gasterosteus aculeatus</name>
    <name type="common">Three-spined stickleback</name>
    <dbReference type="NCBI Taxonomy" id="69293"/>
    <lineage>
        <taxon>Eukaryota</taxon>
        <taxon>Metazoa</taxon>
        <taxon>Chordata</taxon>
        <taxon>Craniata</taxon>
        <taxon>Vertebrata</taxon>
        <taxon>Euteleostomi</taxon>
        <taxon>Actinopterygii</taxon>
        <taxon>Neopterygii</taxon>
        <taxon>Teleostei</taxon>
        <taxon>Neoteleostei</taxon>
        <taxon>Acanthomorphata</taxon>
        <taxon>Eupercaria</taxon>
        <taxon>Perciformes</taxon>
        <taxon>Cottioidei</taxon>
        <taxon>Gasterosteales</taxon>
        <taxon>Gasterosteidae</taxon>
        <taxon>Gasterosteus</taxon>
    </lineage>
</organism>
<dbReference type="InterPro" id="IPR043593">
    <property type="entry name" value="ASAP"/>
</dbReference>
<feature type="domain" description="SH3" evidence="4">
    <location>
        <begin position="56"/>
        <end position="101"/>
    </location>
</feature>
<proteinExistence type="predicted"/>
<evidence type="ECO:0000256" key="2">
    <source>
        <dbReference type="PROSITE-ProRule" id="PRU00192"/>
    </source>
</evidence>
<evidence type="ECO:0000259" key="4">
    <source>
        <dbReference type="PROSITE" id="PS50002"/>
    </source>
</evidence>
<dbReference type="AlphaFoldDB" id="G3NJQ9"/>
<dbReference type="SUPFAM" id="SSF50044">
    <property type="entry name" value="SH3-domain"/>
    <property type="match status" value="1"/>
</dbReference>
<keyword evidence="1 2" id="KW-0728">SH3 domain</keyword>
<dbReference type="InParanoid" id="G3NJQ9"/>
<feature type="compositionally biased region" description="Polar residues" evidence="3">
    <location>
        <begin position="26"/>
        <end position="36"/>
    </location>
</feature>
<sequence>GFRRADSEEGSSHFLHPGRKAPPNSSPTNRRSQSFENESRRPAPQPLPRRSLPRGATSRRVEALYDCQADHHDELSFTEGQVLVVLGREDSDWWHGYIEDE</sequence>
<dbReference type="GO" id="GO:0005096">
    <property type="term" value="F:GTPase activator activity"/>
    <property type="evidence" value="ECO:0007669"/>
    <property type="project" value="InterPro"/>
</dbReference>
<feature type="compositionally biased region" description="Basic and acidic residues" evidence="3">
    <location>
        <begin position="1"/>
        <end position="11"/>
    </location>
</feature>
<dbReference type="Pfam" id="PF00018">
    <property type="entry name" value="SH3_1"/>
    <property type="match status" value="1"/>
</dbReference>
<dbReference type="PROSITE" id="PS50002">
    <property type="entry name" value="SH3"/>
    <property type="match status" value="1"/>
</dbReference>
<protein>
    <recommendedName>
        <fullName evidence="4">SH3 domain-containing protein</fullName>
    </recommendedName>
</protein>
<dbReference type="STRING" id="69293.ENSGACP00000005571"/>
<dbReference type="SMART" id="SM00326">
    <property type="entry name" value="SH3"/>
    <property type="match status" value="1"/>
</dbReference>
<dbReference type="eggNOG" id="KOG0521">
    <property type="taxonomic scope" value="Eukaryota"/>
</dbReference>